<dbReference type="AlphaFoldDB" id="A0A5K7XE59"/>
<dbReference type="Proteomes" id="UP000326837">
    <property type="component" value="Chromosome"/>
</dbReference>
<sequence>MVDREKSTQPLKHVLQANENGGCRRCFDEGTAGEDFLLSNADVILSTHLASTLALRLATGMADGKPNAMHAAKGFTIGFACAQI</sequence>
<name>A0A5K7XE59_9BACT</name>
<organism evidence="1 2">
    <name type="scientific">Lacipirellula parvula</name>
    <dbReference type="NCBI Taxonomy" id="2650471"/>
    <lineage>
        <taxon>Bacteria</taxon>
        <taxon>Pseudomonadati</taxon>
        <taxon>Planctomycetota</taxon>
        <taxon>Planctomycetia</taxon>
        <taxon>Pirellulales</taxon>
        <taxon>Lacipirellulaceae</taxon>
        <taxon>Lacipirellula</taxon>
    </lineage>
</organism>
<accession>A0A5K7XE59</accession>
<evidence type="ECO:0000313" key="2">
    <source>
        <dbReference type="Proteomes" id="UP000326837"/>
    </source>
</evidence>
<proteinExistence type="predicted"/>
<keyword evidence="2" id="KW-1185">Reference proteome</keyword>
<reference evidence="2" key="1">
    <citation type="submission" date="2019-10" db="EMBL/GenBank/DDBJ databases">
        <title>Lacipirellula parvula gen. nov., sp. nov., representing a lineage of planctomycetes widespread in freshwater anoxic habitats, and description of the family Lacipirellulaceae.</title>
        <authorList>
            <person name="Dedysh S.N."/>
            <person name="Kulichevskaya I.S."/>
            <person name="Beletsky A.V."/>
            <person name="Rakitin A.L."/>
            <person name="Mardanov A.V."/>
            <person name="Ivanova A.A."/>
            <person name="Saltykova V.X."/>
            <person name="Rijpstra W.I.C."/>
            <person name="Sinninghe Damste J.S."/>
            <person name="Ravin N.V."/>
        </authorList>
    </citation>
    <scope>NUCLEOTIDE SEQUENCE [LARGE SCALE GENOMIC DNA]</scope>
    <source>
        <strain evidence="2">PX69</strain>
    </source>
</reference>
<protein>
    <submittedName>
        <fullName evidence="1">Uncharacterized protein</fullName>
    </submittedName>
</protein>
<dbReference type="EMBL" id="AP021861">
    <property type="protein sequence ID" value="BBO34302.1"/>
    <property type="molecule type" value="Genomic_DNA"/>
</dbReference>
<gene>
    <name evidence="1" type="ORF">PLANPX_3914</name>
</gene>
<evidence type="ECO:0000313" key="1">
    <source>
        <dbReference type="EMBL" id="BBO34302.1"/>
    </source>
</evidence>
<dbReference type="KEGG" id="lpav:PLANPX_3914"/>